<accession>A0A450S4P8</accession>
<dbReference type="AlphaFoldDB" id="A0A450S4P8"/>
<proteinExistence type="predicted"/>
<name>A0A450S4P8_9GAMM</name>
<organism evidence="1">
    <name type="scientific">Candidatus Kentrum sp. DK</name>
    <dbReference type="NCBI Taxonomy" id="2126562"/>
    <lineage>
        <taxon>Bacteria</taxon>
        <taxon>Pseudomonadati</taxon>
        <taxon>Pseudomonadota</taxon>
        <taxon>Gammaproteobacteria</taxon>
        <taxon>Candidatus Kentrum</taxon>
    </lineage>
</organism>
<gene>
    <name evidence="1" type="ORF">BECKDK2373C_GA0170839_10165</name>
</gene>
<reference evidence="1" key="1">
    <citation type="submission" date="2019-02" db="EMBL/GenBank/DDBJ databases">
        <authorList>
            <person name="Gruber-Vodicka R. H."/>
            <person name="Seah K. B. B."/>
        </authorList>
    </citation>
    <scope>NUCLEOTIDE SEQUENCE</scope>
    <source>
        <strain evidence="1">BECK_DK161</strain>
    </source>
</reference>
<dbReference type="EMBL" id="CAADEY010000016">
    <property type="protein sequence ID" value="VFJ46827.1"/>
    <property type="molecule type" value="Genomic_DNA"/>
</dbReference>
<evidence type="ECO:0000313" key="1">
    <source>
        <dbReference type="EMBL" id="VFJ46827.1"/>
    </source>
</evidence>
<protein>
    <submittedName>
        <fullName evidence="1">Uncharacterized protein</fullName>
    </submittedName>
</protein>
<sequence>MALVDGERFASSRLVVPYRHLAPEGFLLSGKKVDAFHLSTLRPSSFLMRFAPLTGILPLPVDAPGFTTLRPSSLLARFVPYRHPAPEGFVLSARQAPVGMDDLVGGGDAVVVPMALVGIDHGLEVFAAGEAPGPVMGRVVGAEGF</sequence>